<name>A0AAV7EX33_ARIFI</name>
<feature type="region of interest" description="Disordered" evidence="1">
    <location>
        <begin position="43"/>
        <end position="102"/>
    </location>
</feature>
<gene>
    <name evidence="2" type="ORF">H6P81_005360</name>
</gene>
<evidence type="ECO:0000256" key="1">
    <source>
        <dbReference type="SAM" id="MobiDB-lite"/>
    </source>
</evidence>
<dbReference type="Proteomes" id="UP000825729">
    <property type="component" value="Unassembled WGS sequence"/>
</dbReference>
<proteinExistence type="predicted"/>
<protein>
    <submittedName>
        <fullName evidence="2">Uncharacterized protein</fullName>
    </submittedName>
</protein>
<feature type="compositionally biased region" description="Low complexity" evidence="1">
    <location>
        <begin position="45"/>
        <end position="61"/>
    </location>
</feature>
<comment type="caution">
    <text evidence="2">The sequence shown here is derived from an EMBL/GenBank/DDBJ whole genome shotgun (WGS) entry which is preliminary data.</text>
</comment>
<evidence type="ECO:0000313" key="2">
    <source>
        <dbReference type="EMBL" id="KAG9452456.1"/>
    </source>
</evidence>
<dbReference type="AlphaFoldDB" id="A0AAV7EX33"/>
<accession>A0AAV7EX33</accession>
<organism evidence="2 3">
    <name type="scientific">Aristolochia fimbriata</name>
    <name type="common">White veined hardy Dutchman's pipe vine</name>
    <dbReference type="NCBI Taxonomy" id="158543"/>
    <lineage>
        <taxon>Eukaryota</taxon>
        <taxon>Viridiplantae</taxon>
        <taxon>Streptophyta</taxon>
        <taxon>Embryophyta</taxon>
        <taxon>Tracheophyta</taxon>
        <taxon>Spermatophyta</taxon>
        <taxon>Magnoliopsida</taxon>
        <taxon>Magnoliidae</taxon>
        <taxon>Piperales</taxon>
        <taxon>Aristolochiaceae</taxon>
        <taxon>Aristolochia</taxon>
    </lineage>
</organism>
<sequence>MSTPAYDFSLQIYRVKCIVDKMAATLEDIQLKMVVMQARLDGPGEEAPAAEDALATEEAPPGVGGLGPQWSLRPTVESAHPHGGVCCSPRRGPKEGEQPPLSVLCKRKVKPSKAMIAPYVLTHTSKRTKKTNC</sequence>
<evidence type="ECO:0000313" key="3">
    <source>
        <dbReference type="Proteomes" id="UP000825729"/>
    </source>
</evidence>
<reference evidence="2 3" key="1">
    <citation type="submission" date="2021-07" db="EMBL/GenBank/DDBJ databases">
        <title>The Aristolochia fimbriata genome: insights into angiosperm evolution, floral development and chemical biosynthesis.</title>
        <authorList>
            <person name="Jiao Y."/>
        </authorList>
    </citation>
    <scope>NUCLEOTIDE SEQUENCE [LARGE SCALE GENOMIC DNA]</scope>
    <source>
        <strain evidence="2">IBCAS-2021</strain>
        <tissue evidence="2">Leaf</tissue>
    </source>
</reference>
<dbReference type="EMBL" id="JAINDJ010000003">
    <property type="protein sequence ID" value="KAG9452456.1"/>
    <property type="molecule type" value="Genomic_DNA"/>
</dbReference>
<keyword evidence="3" id="KW-1185">Reference proteome</keyword>